<organism evidence="1 2">
    <name type="scientific">Jiella mangrovi</name>
    <dbReference type="NCBI Taxonomy" id="2821407"/>
    <lineage>
        <taxon>Bacteria</taxon>
        <taxon>Pseudomonadati</taxon>
        <taxon>Pseudomonadota</taxon>
        <taxon>Alphaproteobacteria</taxon>
        <taxon>Hyphomicrobiales</taxon>
        <taxon>Aurantimonadaceae</taxon>
        <taxon>Jiella</taxon>
    </lineage>
</organism>
<dbReference type="Proteomes" id="UP000678276">
    <property type="component" value="Unassembled WGS sequence"/>
</dbReference>
<sequence>MASGEFSISVEPDVKAALETEARLSNATEAQIAEQAITQYLAGRKLKREAVRHGLKEAEKGVFVSHEAVTNWVESWGTADELPPPEPDVFFRR</sequence>
<reference evidence="1 2" key="1">
    <citation type="submission" date="2021-04" db="EMBL/GenBank/DDBJ databases">
        <title>Whole genome sequence of Jiella sp. KSK16Y-1.</title>
        <authorList>
            <person name="Tuo L."/>
        </authorList>
    </citation>
    <scope>NUCLEOTIDE SEQUENCE [LARGE SCALE GENOMIC DNA]</scope>
    <source>
        <strain evidence="1 2">KSK16Y-1</strain>
    </source>
</reference>
<proteinExistence type="predicted"/>
<comment type="caution">
    <text evidence="1">The sequence shown here is derived from an EMBL/GenBank/DDBJ whole genome shotgun (WGS) entry which is preliminary data.</text>
</comment>
<keyword evidence="2" id="KW-1185">Reference proteome</keyword>
<dbReference type="RefSeq" id="WP_209594999.1">
    <property type="nucleotide sequence ID" value="NZ_JAGJCF010000007.1"/>
</dbReference>
<evidence type="ECO:0000313" key="2">
    <source>
        <dbReference type="Proteomes" id="UP000678276"/>
    </source>
</evidence>
<accession>A0ABS4BHU9</accession>
<protein>
    <recommendedName>
        <fullName evidence="3">CopG family transcriptional regulator</fullName>
    </recommendedName>
</protein>
<evidence type="ECO:0008006" key="3">
    <source>
        <dbReference type="Google" id="ProtNLM"/>
    </source>
</evidence>
<evidence type="ECO:0000313" key="1">
    <source>
        <dbReference type="EMBL" id="MBP0616329.1"/>
    </source>
</evidence>
<gene>
    <name evidence="1" type="ORF">J6595_12120</name>
</gene>
<dbReference type="EMBL" id="JAGJCF010000007">
    <property type="protein sequence ID" value="MBP0616329.1"/>
    <property type="molecule type" value="Genomic_DNA"/>
</dbReference>
<name>A0ABS4BHU9_9HYPH</name>